<evidence type="ECO:0000313" key="3">
    <source>
        <dbReference type="Proteomes" id="UP000001542"/>
    </source>
</evidence>
<keyword evidence="3" id="KW-1185">Reference proteome</keyword>
<dbReference type="RefSeq" id="XP_001581702.1">
    <property type="nucleotide sequence ID" value="XM_001581652.1"/>
</dbReference>
<name>A2DFL3_TRIV3</name>
<proteinExistence type="predicted"/>
<accession>A2DFL3</accession>
<dbReference type="AlphaFoldDB" id="A2DFL3"/>
<sequence length="443" mass="51123">MISVRLKSLCLIITLIGCAMETYVLYYERKHLESSQFKDPKRTDIRSIQYNYALLNYRFIYASLKYFLPFMTIFLFKPLSKFFNTNLKFGIYAFFIIRVIPQLFSEYYRIFHTETIFKFNVYSKREFFIDFTIVCSVDAIILAILVHIFTLFTDITNGRKGNGKFFSESVNEEVDVNYDLSGPENLADVNLASEGAVIQNSDCSGDKLHMPLTLLIALIALHILRSGFSDQYNPNYRNVVAEPFHPFNESIHYLSANNVDLFKKRVRYSFSKSTLHSEIKLSGLIHPKVIFSVNNFFYIQTLESLYLGPIIHSLVESYDKIILFLVDISRYIAFCIILFGVLRLGFEEFIYRSTPVHTVVLFISFCIFITIDSFFRIFSNAIARILTLSHDCAAVTMGFQIMATLQKLYTADAKVFSPSIPFKLLFMNEPTLADHVAHIATCV</sequence>
<feature type="transmembrane region" description="Helical" evidence="1">
    <location>
        <begin position="321"/>
        <end position="342"/>
    </location>
</feature>
<dbReference type="PROSITE" id="PS51257">
    <property type="entry name" value="PROKAR_LIPOPROTEIN"/>
    <property type="match status" value="1"/>
</dbReference>
<organism evidence="2 3">
    <name type="scientific">Trichomonas vaginalis (strain ATCC PRA-98 / G3)</name>
    <dbReference type="NCBI Taxonomy" id="412133"/>
    <lineage>
        <taxon>Eukaryota</taxon>
        <taxon>Metamonada</taxon>
        <taxon>Parabasalia</taxon>
        <taxon>Trichomonadida</taxon>
        <taxon>Trichomonadidae</taxon>
        <taxon>Trichomonas</taxon>
    </lineage>
</organism>
<evidence type="ECO:0000256" key="1">
    <source>
        <dbReference type="SAM" id="Phobius"/>
    </source>
</evidence>
<dbReference type="KEGG" id="tva:5466254"/>
<feature type="transmembrane region" description="Helical" evidence="1">
    <location>
        <begin position="59"/>
        <end position="77"/>
    </location>
</feature>
<dbReference type="VEuPathDB" id="TrichDB:TVAGG3_0312610"/>
<feature type="transmembrane region" description="Helical" evidence="1">
    <location>
        <begin position="208"/>
        <end position="228"/>
    </location>
</feature>
<protein>
    <submittedName>
        <fullName evidence="2">Uncharacterized protein</fullName>
    </submittedName>
</protein>
<keyword evidence="1" id="KW-1133">Transmembrane helix</keyword>
<gene>
    <name evidence="2" type="ORF">TVAG_391000</name>
</gene>
<keyword evidence="1" id="KW-0812">Transmembrane</keyword>
<feature type="transmembrane region" description="Helical" evidence="1">
    <location>
        <begin position="89"/>
        <end position="108"/>
    </location>
</feature>
<dbReference type="InParanoid" id="A2DFL3"/>
<dbReference type="VEuPathDB" id="TrichDB:TVAG_391000"/>
<feature type="transmembrane region" description="Helical" evidence="1">
    <location>
        <begin position="128"/>
        <end position="152"/>
    </location>
</feature>
<evidence type="ECO:0000313" key="2">
    <source>
        <dbReference type="EMBL" id="EAY20716.1"/>
    </source>
</evidence>
<keyword evidence="1" id="KW-0472">Membrane</keyword>
<feature type="transmembrane region" description="Helical" evidence="1">
    <location>
        <begin position="6"/>
        <end position="26"/>
    </location>
</feature>
<dbReference type="Proteomes" id="UP000001542">
    <property type="component" value="Unassembled WGS sequence"/>
</dbReference>
<reference evidence="2" key="1">
    <citation type="submission" date="2006-10" db="EMBL/GenBank/DDBJ databases">
        <authorList>
            <person name="Amadeo P."/>
            <person name="Zhao Q."/>
            <person name="Wortman J."/>
            <person name="Fraser-Liggett C."/>
            <person name="Carlton J."/>
        </authorList>
    </citation>
    <scope>NUCLEOTIDE SEQUENCE</scope>
    <source>
        <strain evidence="2">G3</strain>
    </source>
</reference>
<reference evidence="2" key="2">
    <citation type="journal article" date="2007" name="Science">
        <title>Draft genome sequence of the sexually transmitted pathogen Trichomonas vaginalis.</title>
        <authorList>
            <person name="Carlton J.M."/>
            <person name="Hirt R.P."/>
            <person name="Silva J.C."/>
            <person name="Delcher A.L."/>
            <person name="Schatz M."/>
            <person name="Zhao Q."/>
            <person name="Wortman J.R."/>
            <person name="Bidwell S.L."/>
            <person name="Alsmark U.C.M."/>
            <person name="Besteiro S."/>
            <person name="Sicheritz-Ponten T."/>
            <person name="Noel C.J."/>
            <person name="Dacks J.B."/>
            <person name="Foster P.G."/>
            <person name="Simillion C."/>
            <person name="Van de Peer Y."/>
            <person name="Miranda-Saavedra D."/>
            <person name="Barton G.J."/>
            <person name="Westrop G.D."/>
            <person name="Mueller S."/>
            <person name="Dessi D."/>
            <person name="Fiori P.L."/>
            <person name="Ren Q."/>
            <person name="Paulsen I."/>
            <person name="Zhang H."/>
            <person name="Bastida-Corcuera F.D."/>
            <person name="Simoes-Barbosa A."/>
            <person name="Brown M.T."/>
            <person name="Hayes R.D."/>
            <person name="Mukherjee M."/>
            <person name="Okumura C.Y."/>
            <person name="Schneider R."/>
            <person name="Smith A.J."/>
            <person name="Vanacova S."/>
            <person name="Villalvazo M."/>
            <person name="Haas B.J."/>
            <person name="Pertea M."/>
            <person name="Feldblyum T.V."/>
            <person name="Utterback T.R."/>
            <person name="Shu C.L."/>
            <person name="Osoegawa K."/>
            <person name="de Jong P.J."/>
            <person name="Hrdy I."/>
            <person name="Horvathova L."/>
            <person name="Zubacova Z."/>
            <person name="Dolezal P."/>
            <person name="Malik S.B."/>
            <person name="Logsdon J.M. Jr."/>
            <person name="Henze K."/>
            <person name="Gupta A."/>
            <person name="Wang C.C."/>
            <person name="Dunne R.L."/>
            <person name="Upcroft J.A."/>
            <person name="Upcroft P."/>
            <person name="White O."/>
            <person name="Salzberg S.L."/>
            <person name="Tang P."/>
            <person name="Chiu C.-H."/>
            <person name="Lee Y.-S."/>
            <person name="Embley T.M."/>
            <person name="Coombs G.H."/>
            <person name="Mottram J.C."/>
            <person name="Tachezy J."/>
            <person name="Fraser-Liggett C.M."/>
            <person name="Johnson P.J."/>
        </authorList>
    </citation>
    <scope>NUCLEOTIDE SEQUENCE [LARGE SCALE GENOMIC DNA]</scope>
    <source>
        <strain evidence="2">G3</strain>
    </source>
</reference>
<dbReference type="EMBL" id="DS113195">
    <property type="protein sequence ID" value="EAY20716.1"/>
    <property type="molecule type" value="Genomic_DNA"/>
</dbReference>
<feature type="transmembrane region" description="Helical" evidence="1">
    <location>
        <begin position="354"/>
        <end position="375"/>
    </location>
</feature>